<dbReference type="InterPro" id="IPR003439">
    <property type="entry name" value="ABC_transporter-like_ATP-bd"/>
</dbReference>
<dbReference type="SMART" id="SM00382">
    <property type="entry name" value="AAA"/>
    <property type="match status" value="2"/>
</dbReference>
<dbReference type="Pfam" id="PF00005">
    <property type="entry name" value="ABC_tran"/>
    <property type="match status" value="2"/>
</dbReference>
<dbReference type="RefSeq" id="WP_014401728.1">
    <property type="nucleotide sequence ID" value="NC_017033.1"/>
</dbReference>
<keyword evidence="3" id="KW-0067">ATP-binding</keyword>
<dbReference type="AlphaFoldDB" id="H8L1J4"/>
<keyword evidence="2" id="KW-0547">Nucleotide-binding</keyword>
<dbReference type="SUPFAM" id="SSF52540">
    <property type="entry name" value="P-loop containing nucleoside triphosphate hydrolases"/>
    <property type="match status" value="2"/>
</dbReference>
<dbReference type="KEGG" id="fau:Fraau_0225"/>
<organism evidence="5 6">
    <name type="scientific">Frateuria aurantia (strain ATCC 33424 / DSM 6220 / KCTC 2777 / LMG 1558 / NBRC 3245 / NCIMB 13370)</name>
    <name type="common">Acetobacter aurantius</name>
    <dbReference type="NCBI Taxonomy" id="767434"/>
    <lineage>
        <taxon>Bacteria</taxon>
        <taxon>Pseudomonadati</taxon>
        <taxon>Pseudomonadota</taxon>
        <taxon>Gammaproteobacteria</taxon>
        <taxon>Lysobacterales</taxon>
        <taxon>Rhodanobacteraceae</taxon>
        <taxon>Frateuria</taxon>
    </lineage>
</organism>
<dbReference type="Pfam" id="PF08352">
    <property type="entry name" value="oligo_HPY"/>
    <property type="match status" value="1"/>
</dbReference>
<protein>
    <submittedName>
        <fullName evidence="5">ATPase component of various ABC-type transport systems with duplicated ATPase domain</fullName>
    </submittedName>
</protein>
<dbReference type="HOGENOM" id="CLU_000604_86_2_6"/>
<evidence type="ECO:0000259" key="4">
    <source>
        <dbReference type="PROSITE" id="PS50893"/>
    </source>
</evidence>
<dbReference type="PROSITE" id="PS50893">
    <property type="entry name" value="ABC_TRANSPORTER_2"/>
    <property type="match status" value="2"/>
</dbReference>
<proteinExistence type="predicted"/>
<evidence type="ECO:0000256" key="2">
    <source>
        <dbReference type="ARBA" id="ARBA00022741"/>
    </source>
</evidence>
<dbReference type="Proteomes" id="UP000005234">
    <property type="component" value="Chromosome"/>
</dbReference>
<accession>H8L1J4</accession>
<dbReference type="PANTHER" id="PTHR43776">
    <property type="entry name" value="TRANSPORT ATP-BINDING PROTEIN"/>
    <property type="match status" value="1"/>
</dbReference>
<dbReference type="NCBIfam" id="NF007739">
    <property type="entry name" value="PRK10419.1"/>
    <property type="match status" value="2"/>
</dbReference>
<evidence type="ECO:0000313" key="5">
    <source>
        <dbReference type="EMBL" id="AFC84722.1"/>
    </source>
</evidence>
<dbReference type="InterPro" id="IPR017871">
    <property type="entry name" value="ABC_transporter-like_CS"/>
</dbReference>
<evidence type="ECO:0000313" key="6">
    <source>
        <dbReference type="Proteomes" id="UP000005234"/>
    </source>
</evidence>
<dbReference type="CDD" id="cd03257">
    <property type="entry name" value="ABC_NikE_OppD_transporters"/>
    <property type="match status" value="2"/>
</dbReference>
<dbReference type="GO" id="GO:0015833">
    <property type="term" value="P:peptide transport"/>
    <property type="evidence" value="ECO:0007669"/>
    <property type="project" value="InterPro"/>
</dbReference>
<dbReference type="Gene3D" id="3.40.50.300">
    <property type="entry name" value="P-loop containing nucleotide triphosphate hydrolases"/>
    <property type="match status" value="2"/>
</dbReference>
<keyword evidence="1" id="KW-0813">Transport</keyword>
<dbReference type="InterPro" id="IPR050319">
    <property type="entry name" value="ABC_transp_ATP-bind"/>
</dbReference>
<sequence length="545" mass="58944">MSGAPLLQIQDLEIGFRRRRTCRQVVHGVNLRLEAGQAAALVGESGSGKSVTARSLVGLAGAGAEVRAATLQAGGRDLQGFREADWRALRGRQIGLVWQDALVSLDPLHTVEHAVGEALRAHRWGTPARRRERVREALRQAGLAEPDRLLQRHPGQLSGGQRQRVLIAAALVLDPPLLIADEPTTALDAHVQLQIIELLQDIVKQGRGLLIISHDLGLVAQLAGQVHVMRHGRVVEQGDRAEVLRQPRHAYTRALLQARPGRLAPSPVVSTTDGPPLLEAEGLVKSYRQADGSRYLALAEAGFRLAEAGALGIIGASGSGKSTLASLLLGLQSPDQGRISFLGQPWIGAGQAEVTERERRPRRRQMAAVYQDPLSSFDPRWTVARILADALAAAEVPGAEHPEQSLELLERVGLPTALLPQLPASLSGGQRQRLAIARALAVRPRLLICDEAVSALDVLVQAQILDLLLDLRRQLGLACVFITHDLRVVQQLCDQVLVMHEGRVVEQGPLAEIFARPRHRHTRELLAAAAGVPEPEGDQDQSSPR</sequence>
<dbReference type="OrthoDB" id="9784450at2"/>
<dbReference type="InterPro" id="IPR003593">
    <property type="entry name" value="AAA+_ATPase"/>
</dbReference>
<feature type="domain" description="ABC transporter" evidence="4">
    <location>
        <begin position="278"/>
        <end position="526"/>
    </location>
</feature>
<dbReference type="GO" id="GO:0055085">
    <property type="term" value="P:transmembrane transport"/>
    <property type="evidence" value="ECO:0007669"/>
    <property type="project" value="UniProtKB-ARBA"/>
</dbReference>
<feature type="domain" description="ABC transporter" evidence="4">
    <location>
        <begin position="7"/>
        <end position="256"/>
    </location>
</feature>
<dbReference type="InterPro" id="IPR027417">
    <property type="entry name" value="P-loop_NTPase"/>
</dbReference>
<dbReference type="STRING" id="767434.Fraau_0225"/>
<name>H8L1J4_FRAAD</name>
<dbReference type="PROSITE" id="PS00211">
    <property type="entry name" value="ABC_TRANSPORTER_1"/>
    <property type="match status" value="2"/>
</dbReference>
<dbReference type="InterPro" id="IPR013563">
    <property type="entry name" value="Oligopep_ABC_C"/>
</dbReference>
<reference evidence="5" key="1">
    <citation type="submission" date="2012-02" db="EMBL/GenBank/DDBJ databases">
        <title>The complete genome of Frateuria aurantia DSM 6220.</title>
        <authorList>
            <consortium name="US DOE Joint Genome Institute (JGI-PGF)"/>
            <person name="Lucas S."/>
            <person name="Copeland A."/>
            <person name="Lapidus A."/>
            <person name="Glavina del Rio T."/>
            <person name="Dalin E."/>
            <person name="Tice H."/>
            <person name="Bruce D."/>
            <person name="Goodwin L."/>
            <person name="Pitluck S."/>
            <person name="Peters L."/>
            <person name="Ovchinnikova G."/>
            <person name="Teshima H."/>
            <person name="Kyrpides N."/>
            <person name="Mavromatis K."/>
            <person name="Ivanova N."/>
            <person name="Brettin T."/>
            <person name="Detter J.C."/>
            <person name="Han C."/>
            <person name="Larimer F."/>
            <person name="Land M."/>
            <person name="Hauser L."/>
            <person name="Markowitz V."/>
            <person name="Cheng J.-F."/>
            <person name="Hugenholtz P."/>
            <person name="Woyke T."/>
            <person name="Wu D."/>
            <person name="Brambilla E."/>
            <person name="Klenk H.-P."/>
            <person name="Eisen J.A."/>
        </authorList>
    </citation>
    <scope>NUCLEOTIDE SEQUENCE</scope>
    <source>
        <strain evidence="5">DSM 6220</strain>
    </source>
</reference>
<gene>
    <name evidence="5" type="ordered locus">Fraau_0225</name>
</gene>
<evidence type="ECO:0000256" key="1">
    <source>
        <dbReference type="ARBA" id="ARBA00022448"/>
    </source>
</evidence>
<dbReference type="GO" id="GO:0005524">
    <property type="term" value="F:ATP binding"/>
    <property type="evidence" value="ECO:0007669"/>
    <property type="project" value="UniProtKB-KW"/>
</dbReference>
<dbReference type="GO" id="GO:0016887">
    <property type="term" value="F:ATP hydrolysis activity"/>
    <property type="evidence" value="ECO:0007669"/>
    <property type="project" value="InterPro"/>
</dbReference>
<dbReference type="eggNOG" id="COG4172">
    <property type="taxonomic scope" value="Bacteria"/>
</dbReference>
<dbReference type="EMBL" id="CP003350">
    <property type="protein sequence ID" value="AFC84722.1"/>
    <property type="molecule type" value="Genomic_DNA"/>
</dbReference>
<evidence type="ECO:0000256" key="3">
    <source>
        <dbReference type="ARBA" id="ARBA00022840"/>
    </source>
</evidence>
<keyword evidence="6" id="KW-1185">Reference proteome</keyword>